<keyword evidence="2" id="KW-1185">Reference proteome</keyword>
<evidence type="ECO:0000313" key="1">
    <source>
        <dbReference type="EMBL" id="KYC42861.1"/>
    </source>
</evidence>
<evidence type="ECO:0000313" key="2">
    <source>
        <dbReference type="Proteomes" id="UP000076925"/>
    </source>
</evidence>
<sequence>MRVLIVLIDLYEWLAGTLAPQEILGYFLFGSLNSYLSWRMEFASIQAKPTYVGFKILVRVGGRAFV</sequence>
<protein>
    <submittedName>
        <fullName evidence="1">Uncharacterized protein</fullName>
    </submittedName>
</protein>
<dbReference type="EMBL" id="ANNX02000016">
    <property type="protein sequence ID" value="KYC42861.1"/>
    <property type="molecule type" value="Genomic_DNA"/>
</dbReference>
<organism evidence="1 2">
    <name type="scientific">Scytonema hofmannii PCC 7110</name>
    <dbReference type="NCBI Taxonomy" id="128403"/>
    <lineage>
        <taxon>Bacteria</taxon>
        <taxon>Bacillati</taxon>
        <taxon>Cyanobacteriota</taxon>
        <taxon>Cyanophyceae</taxon>
        <taxon>Nostocales</taxon>
        <taxon>Scytonemataceae</taxon>
        <taxon>Scytonema</taxon>
    </lineage>
</organism>
<accession>A0A139XDT7</accession>
<dbReference type="Proteomes" id="UP000076925">
    <property type="component" value="Unassembled WGS sequence"/>
</dbReference>
<reference evidence="1 2" key="1">
    <citation type="journal article" date="2013" name="Genome Biol. Evol.">
        <title>Genomes of Stigonematalean cyanobacteria (subsection V) and the evolution of oxygenic photosynthesis from prokaryotes to plastids.</title>
        <authorList>
            <person name="Dagan T."/>
            <person name="Roettger M."/>
            <person name="Stucken K."/>
            <person name="Landan G."/>
            <person name="Koch R."/>
            <person name="Major P."/>
            <person name="Gould S.B."/>
            <person name="Goremykin V.V."/>
            <person name="Rippka R."/>
            <person name="Tandeau de Marsac N."/>
            <person name="Gugger M."/>
            <person name="Lockhart P.J."/>
            <person name="Allen J.F."/>
            <person name="Brune I."/>
            <person name="Maus I."/>
            <person name="Puhler A."/>
            <person name="Martin W.F."/>
        </authorList>
    </citation>
    <scope>NUCLEOTIDE SEQUENCE [LARGE SCALE GENOMIC DNA]</scope>
    <source>
        <strain evidence="1 2">PCC 7110</strain>
    </source>
</reference>
<dbReference type="AlphaFoldDB" id="A0A139XDT7"/>
<proteinExistence type="predicted"/>
<comment type="caution">
    <text evidence="1">The sequence shown here is derived from an EMBL/GenBank/DDBJ whole genome shotgun (WGS) entry which is preliminary data.</text>
</comment>
<name>A0A139XDT7_9CYAN</name>
<gene>
    <name evidence="1" type="ORF">WA1_12105</name>
</gene>